<dbReference type="GO" id="GO:0032300">
    <property type="term" value="C:mismatch repair complex"/>
    <property type="evidence" value="ECO:0007669"/>
    <property type="project" value="InterPro"/>
</dbReference>
<evidence type="ECO:0000259" key="5">
    <source>
        <dbReference type="SMART" id="SM01340"/>
    </source>
</evidence>
<dbReference type="InterPro" id="IPR042121">
    <property type="entry name" value="MutL_C_regsub"/>
</dbReference>
<dbReference type="InterPro" id="IPR038973">
    <property type="entry name" value="MutL/Mlh/Pms-like"/>
</dbReference>
<dbReference type="SMART" id="SM00853">
    <property type="entry name" value="MutL_C"/>
    <property type="match status" value="1"/>
</dbReference>
<sequence length="502" mass="55952">VENSLDAGADDIRIELKAGGKTLIRVTDNGSGMTREDVQAAICRHATSKLAGIDDLRTLSSFGFRGEALAAVAAVSRMTIETSPDESGEGTRLEVEAGDPVEVAVTGRPRGTTVTARTLFFNLAPRRSFLKSDSYELKVIVETVRGYALAWPAVRFTVVADDRTLFNLPPAATTRERIAELYDRRVAEALVELRVENPLLTVSGYLSDHTQLRAFFDVQMVYFNRRPVRSRVVTRALYDAYGPALGSNRPNFVVFFETDPARLDVNIHPTKEEVRFSDERFLFDFLSEAASKALGLRRGTQTGADEFLFQQTMTTEESLPSGFWQVHNSYIMAQVTTGYIIVDQHAAHERVLYEDMLGTRRTVQPQGLLFPITVELSPEEHEAWELVRGQLPEIGLEAHAFSGRTVVIETVPAGSFLGKAEVREFFAELVRVRRAKGNIADEVVKVMACKGAIKAGQKLSQQEMESLVNRLFACREPYFCPHGRPAVLRVTVEELDRKFGRT</sequence>
<gene>
    <name evidence="6" type="ORF">ENN51_02480</name>
</gene>
<proteinExistence type="inferred from homology"/>
<dbReference type="GO" id="GO:0016887">
    <property type="term" value="F:ATP hydrolysis activity"/>
    <property type="evidence" value="ECO:0007669"/>
    <property type="project" value="InterPro"/>
</dbReference>
<dbReference type="InterPro" id="IPR042120">
    <property type="entry name" value="MutL_C_dimsub"/>
</dbReference>
<dbReference type="Gene3D" id="3.30.230.10">
    <property type="match status" value="1"/>
</dbReference>
<dbReference type="SUPFAM" id="SSF118116">
    <property type="entry name" value="DNA mismatch repair protein MutL"/>
    <property type="match status" value="1"/>
</dbReference>
<dbReference type="InterPro" id="IPR036890">
    <property type="entry name" value="HATPase_C_sf"/>
</dbReference>
<dbReference type="GO" id="GO:0006298">
    <property type="term" value="P:mismatch repair"/>
    <property type="evidence" value="ECO:0007669"/>
    <property type="project" value="InterPro"/>
</dbReference>
<dbReference type="InterPro" id="IPR020568">
    <property type="entry name" value="Ribosomal_Su5_D2-typ_SF"/>
</dbReference>
<comment type="similarity">
    <text evidence="1">Belongs to the DNA mismatch repair MutL/HexB family.</text>
</comment>
<evidence type="ECO:0000256" key="1">
    <source>
        <dbReference type="ARBA" id="ARBA00006082"/>
    </source>
</evidence>
<dbReference type="NCBIfam" id="TIGR00585">
    <property type="entry name" value="mutl"/>
    <property type="match status" value="1"/>
</dbReference>
<keyword evidence="3" id="KW-0234">DNA repair</keyword>
<dbReference type="InterPro" id="IPR014790">
    <property type="entry name" value="MutL_C"/>
</dbReference>
<comment type="caution">
    <text evidence="6">The sequence shown here is derived from an EMBL/GenBank/DDBJ whole genome shotgun (WGS) entry which is preliminary data.</text>
</comment>
<dbReference type="CDD" id="cd16926">
    <property type="entry name" value="HATPase_MutL-MLH-PMS-like"/>
    <property type="match status" value="1"/>
</dbReference>
<dbReference type="EMBL" id="DSBX01000095">
    <property type="protein sequence ID" value="HDQ99139.1"/>
    <property type="molecule type" value="Genomic_DNA"/>
</dbReference>
<accession>A0A7V0XEU5</accession>
<reference evidence="6" key="1">
    <citation type="journal article" date="2020" name="mSystems">
        <title>Genome- and Community-Level Interaction Insights into Carbon Utilization and Element Cycling Functions of Hydrothermarchaeota in Hydrothermal Sediment.</title>
        <authorList>
            <person name="Zhou Z."/>
            <person name="Liu Y."/>
            <person name="Xu W."/>
            <person name="Pan J."/>
            <person name="Luo Z.H."/>
            <person name="Li M."/>
        </authorList>
    </citation>
    <scope>NUCLEOTIDE SEQUENCE [LARGE SCALE GENOMIC DNA]</scope>
    <source>
        <strain evidence="6">SpSt-1182</strain>
    </source>
</reference>
<dbReference type="GO" id="GO:0140664">
    <property type="term" value="F:ATP-dependent DNA damage sensor activity"/>
    <property type="evidence" value="ECO:0007669"/>
    <property type="project" value="InterPro"/>
</dbReference>
<feature type="non-terminal residue" evidence="6">
    <location>
        <position position="1"/>
    </location>
</feature>
<dbReference type="InterPro" id="IPR002099">
    <property type="entry name" value="MutL/Mlh/PMS"/>
</dbReference>
<dbReference type="Gene3D" id="3.30.1370.100">
    <property type="entry name" value="MutL, C-terminal domain, regulatory subdomain"/>
    <property type="match status" value="1"/>
</dbReference>
<evidence type="ECO:0000259" key="4">
    <source>
        <dbReference type="SMART" id="SM00853"/>
    </source>
</evidence>
<evidence type="ECO:0000313" key="6">
    <source>
        <dbReference type="EMBL" id="HDQ99139.1"/>
    </source>
</evidence>
<dbReference type="CDD" id="cd00782">
    <property type="entry name" value="MutL_Trans"/>
    <property type="match status" value="1"/>
</dbReference>
<name>A0A7V0XEU5_UNCW3</name>
<feature type="domain" description="MutL C-terminal dimerisation" evidence="4">
    <location>
        <begin position="322"/>
        <end position="459"/>
    </location>
</feature>
<dbReference type="InterPro" id="IPR014721">
    <property type="entry name" value="Ribsml_uS5_D2-typ_fold_subgr"/>
</dbReference>
<dbReference type="SMART" id="SM01340">
    <property type="entry name" value="DNA_mis_repair"/>
    <property type="match status" value="1"/>
</dbReference>
<dbReference type="GO" id="GO:0030983">
    <property type="term" value="F:mismatched DNA binding"/>
    <property type="evidence" value="ECO:0007669"/>
    <property type="project" value="InterPro"/>
</dbReference>
<dbReference type="Gene3D" id="3.30.1540.20">
    <property type="entry name" value="MutL, C-terminal domain, dimerisation subdomain"/>
    <property type="match status" value="1"/>
</dbReference>
<dbReference type="SUPFAM" id="SSF55874">
    <property type="entry name" value="ATPase domain of HSP90 chaperone/DNA topoisomerase II/histidine kinase"/>
    <property type="match status" value="1"/>
</dbReference>
<dbReference type="InterPro" id="IPR037198">
    <property type="entry name" value="MutL_C_sf"/>
</dbReference>
<keyword evidence="2" id="KW-0227">DNA damage</keyword>
<evidence type="ECO:0000256" key="3">
    <source>
        <dbReference type="ARBA" id="ARBA00023204"/>
    </source>
</evidence>
<dbReference type="SUPFAM" id="SSF54211">
    <property type="entry name" value="Ribosomal protein S5 domain 2-like"/>
    <property type="match status" value="1"/>
</dbReference>
<evidence type="ECO:0008006" key="7">
    <source>
        <dbReference type="Google" id="ProtNLM"/>
    </source>
</evidence>
<dbReference type="Pfam" id="PF08676">
    <property type="entry name" value="MutL_C"/>
    <property type="match status" value="1"/>
</dbReference>
<dbReference type="PROSITE" id="PS00058">
    <property type="entry name" value="DNA_MISMATCH_REPAIR_1"/>
    <property type="match status" value="1"/>
</dbReference>
<dbReference type="PANTHER" id="PTHR10073">
    <property type="entry name" value="DNA MISMATCH REPAIR PROTEIN MLH, PMS, MUTL"/>
    <property type="match status" value="1"/>
</dbReference>
<evidence type="ECO:0000256" key="2">
    <source>
        <dbReference type="ARBA" id="ARBA00022763"/>
    </source>
</evidence>
<feature type="domain" description="DNA mismatch repair protein S5" evidence="5">
    <location>
        <begin position="178"/>
        <end position="295"/>
    </location>
</feature>
<dbReference type="Proteomes" id="UP000885672">
    <property type="component" value="Unassembled WGS sequence"/>
</dbReference>
<dbReference type="InterPro" id="IPR014762">
    <property type="entry name" value="DNA_mismatch_repair_CS"/>
</dbReference>
<dbReference type="Pfam" id="PF01119">
    <property type="entry name" value="DNA_mis_repair"/>
    <property type="match status" value="1"/>
</dbReference>
<dbReference type="PANTHER" id="PTHR10073:SF12">
    <property type="entry name" value="DNA MISMATCH REPAIR PROTEIN MLH1"/>
    <property type="match status" value="1"/>
</dbReference>
<dbReference type="InterPro" id="IPR013507">
    <property type="entry name" value="DNA_mismatch_S5_2-like"/>
</dbReference>
<dbReference type="AlphaFoldDB" id="A0A7V0XEU5"/>
<dbReference type="Gene3D" id="3.30.565.10">
    <property type="entry name" value="Histidine kinase-like ATPase, C-terminal domain"/>
    <property type="match status" value="1"/>
</dbReference>
<organism evidence="6">
    <name type="scientific">candidate division WOR-3 bacterium</name>
    <dbReference type="NCBI Taxonomy" id="2052148"/>
    <lineage>
        <taxon>Bacteria</taxon>
        <taxon>Bacteria division WOR-3</taxon>
    </lineage>
</organism>
<dbReference type="Pfam" id="PF13589">
    <property type="entry name" value="HATPase_c_3"/>
    <property type="match status" value="1"/>
</dbReference>
<protein>
    <recommendedName>
        <fullName evidence="7">DNA mismatch repair endonuclease MutL</fullName>
    </recommendedName>
</protein>
<dbReference type="GO" id="GO:0005524">
    <property type="term" value="F:ATP binding"/>
    <property type="evidence" value="ECO:0007669"/>
    <property type="project" value="InterPro"/>
</dbReference>